<dbReference type="InterPro" id="IPR005135">
    <property type="entry name" value="Endo/exonuclease/phosphatase"/>
</dbReference>
<feature type="domain" description="Reverse transcriptase" evidence="1">
    <location>
        <begin position="366"/>
        <end position="477"/>
    </location>
</feature>
<keyword evidence="4" id="KW-1185">Reference proteome</keyword>
<dbReference type="Proteomes" id="UP000299102">
    <property type="component" value="Unassembled WGS sequence"/>
</dbReference>
<dbReference type="EMBL" id="BGZK01000956">
    <property type="protein sequence ID" value="GBP66443.1"/>
    <property type="molecule type" value="Genomic_DNA"/>
</dbReference>
<evidence type="ECO:0000259" key="1">
    <source>
        <dbReference type="Pfam" id="PF00078"/>
    </source>
</evidence>
<evidence type="ECO:0000313" key="4">
    <source>
        <dbReference type="Proteomes" id="UP000299102"/>
    </source>
</evidence>
<keyword evidence="3" id="KW-0695">RNA-directed DNA polymerase</keyword>
<dbReference type="Pfam" id="PF00078">
    <property type="entry name" value="RVT_1"/>
    <property type="match status" value="1"/>
</dbReference>
<sequence>MQQLEDILDKMFNRMQTMIINMVDNMMDRFINYWAALKKSNSNLKIITWNANGLAARRLELEMFLNMNKIDIALISETRFTSKSFLSVKGYTTYNTNHPSGNAHGGTAVLIKCNIKHHSLEPFATDKIQSTLIKVSGKRSDITIAAVYCPPKHQILRKDYRHFFSQLGHRYIIGGDWNAKHLFWGSRLVTTRGRQLYQAVKELNLECLSTGEPTYWLTDPRKTPDLLDLFITKNIIINNTSVESDLDLTSDHSAVILNLNDKIILNEAPLRLYNKKTNWEEYRDIITKETQLTVSLKTVEEVEQTIEDINKLIHSAANRTTPQGYTNKNTNGDLGSWVLNRMRKHLTEIIPTHQFGFREGHGIIEQVHRLVDGSVLGLVLYLIYTADLPAHASTTTATYADDTAILSTHENQDSASDSLQQHLNLIEKWFRQWRIKANTDKSVQVTFTLRRKTCPPVKLCNVEIPQADDAKYLGMHLDRRLT</sequence>
<dbReference type="STRING" id="151549.A0A4C1XTR3"/>
<dbReference type="Pfam" id="PF14529">
    <property type="entry name" value="Exo_endo_phos_2"/>
    <property type="match status" value="1"/>
</dbReference>
<name>A0A4C1XTR3_EUMVA</name>
<gene>
    <name evidence="3" type="ORF">EVAR_88777_1</name>
</gene>
<keyword evidence="3" id="KW-0548">Nucleotidyltransferase</keyword>
<dbReference type="InterPro" id="IPR036691">
    <property type="entry name" value="Endo/exonu/phosph_ase_sf"/>
</dbReference>
<reference evidence="3 4" key="1">
    <citation type="journal article" date="2019" name="Commun. Biol.">
        <title>The bagworm genome reveals a unique fibroin gene that provides high tensile strength.</title>
        <authorList>
            <person name="Kono N."/>
            <person name="Nakamura H."/>
            <person name="Ohtoshi R."/>
            <person name="Tomita M."/>
            <person name="Numata K."/>
            <person name="Arakawa K."/>
        </authorList>
    </citation>
    <scope>NUCLEOTIDE SEQUENCE [LARGE SCALE GENOMIC DNA]</scope>
</reference>
<evidence type="ECO:0000259" key="2">
    <source>
        <dbReference type="Pfam" id="PF14529"/>
    </source>
</evidence>
<dbReference type="GO" id="GO:0003964">
    <property type="term" value="F:RNA-directed DNA polymerase activity"/>
    <property type="evidence" value="ECO:0007669"/>
    <property type="project" value="UniProtKB-KW"/>
</dbReference>
<comment type="caution">
    <text evidence="3">The sequence shown here is derived from an EMBL/GenBank/DDBJ whole genome shotgun (WGS) entry which is preliminary data.</text>
</comment>
<protein>
    <submittedName>
        <fullName evidence="3">RNA-directed DNA polymerase from mobile element jockey</fullName>
    </submittedName>
</protein>
<dbReference type="OrthoDB" id="7474049at2759"/>
<dbReference type="SUPFAM" id="SSF56219">
    <property type="entry name" value="DNase I-like"/>
    <property type="match status" value="1"/>
</dbReference>
<organism evidence="3 4">
    <name type="scientific">Eumeta variegata</name>
    <name type="common">Bagworm moth</name>
    <name type="synonym">Eumeta japonica</name>
    <dbReference type="NCBI Taxonomy" id="151549"/>
    <lineage>
        <taxon>Eukaryota</taxon>
        <taxon>Metazoa</taxon>
        <taxon>Ecdysozoa</taxon>
        <taxon>Arthropoda</taxon>
        <taxon>Hexapoda</taxon>
        <taxon>Insecta</taxon>
        <taxon>Pterygota</taxon>
        <taxon>Neoptera</taxon>
        <taxon>Endopterygota</taxon>
        <taxon>Lepidoptera</taxon>
        <taxon>Glossata</taxon>
        <taxon>Ditrysia</taxon>
        <taxon>Tineoidea</taxon>
        <taxon>Psychidae</taxon>
        <taxon>Oiketicinae</taxon>
        <taxon>Eumeta</taxon>
    </lineage>
</organism>
<accession>A0A4C1XTR3</accession>
<feature type="domain" description="Endonuclease/exonuclease/phosphatase" evidence="2">
    <location>
        <begin position="142"/>
        <end position="255"/>
    </location>
</feature>
<evidence type="ECO:0000313" key="3">
    <source>
        <dbReference type="EMBL" id="GBP66443.1"/>
    </source>
</evidence>
<dbReference type="Gene3D" id="3.60.10.10">
    <property type="entry name" value="Endonuclease/exonuclease/phosphatase"/>
    <property type="match status" value="1"/>
</dbReference>
<dbReference type="AlphaFoldDB" id="A0A4C1XTR3"/>
<dbReference type="PANTHER" id="PTHR33273:SF4">
    <property type="entry name" value="ENDONUCLEASE_EXONUCLEASE_PHOSPHATASE DOMAIN-CONTAINING PROTEIN"/>
    <property type="match status" value="1"/>
</dbReference>
<keyword evidence="3" id="KW-0808">Transferase</keyword>
<dbReference type="InterPro" id="IPR000477">
    <property type="entry name" value="RT_dom"/>
</dbReference>
<proteinExistence type="predicted"/>
<dbReference type="PANTHER" id="PTHR33273">
    <property type="entry name" value="DOMAIN-CONTAINING PROTEIN, PUTATIVE-RELATED"/>
    <property type="match status" value="1"/>
</dbReference>